<dbReference type="Proteomes" id="UP000015101">
    <property type="component" value="Unassembled WGS sequence"/>
</dbReference>
<dbReference type="PANTHER" id="PTHR15644:SF2">
    <property type="entry name" value="OSTEOPETROSIS-ASSOCIATED TRANSMEMBRANE PROTEIN 1"/>
    <property type="match status" value="1"/>
</dbReference>
<dbReference type="CTD" id="20198085"/>
<gene>
    <name evidence="3" type="primary">20198085</name>
    <name evidence="2" type="ORF">HELRODRAFT_158885</name>
</gene>
<evidence type="ECO:0000256" key="1">
    <source>
        <dbReference type="SAM" id="Phobius"/>
    </source>
</evidence>
<dbReference type="OrthoDB" id="8021850at2759"/>
<reference evidence="2 4" key="2">
    <citation type="journal article" date="2013" name="Nature">
        <title>Insights into bilaterian evolution from three spiralian genomes.</title>
        <authorList>
            <person name="Simakov O."/>
            <person name="Marletaz F."/>
            <person name="Cho S.J."/>
            <person name="Edsinger-Gonzales E."/>
            <person name="Havlak P."/>
            <person name="Hellsten U."/>
            <person name="Kuo D.H."/>
            <person name="Larsson T."/>
            <person name="Lv J."/>
            <person name="Arendt D."/>
            <person name="Savage R."/>
            <person name="Osoegawa K."/>
            <person name="de Jong P."/>
            <person name="Grimwood J."/>
            <person name="Chapman J.A."/>
            <person name="Shapiro H."/>
            <person name="Aerts A."/>
            <person name="Otillar R.P."/>
            <person name="Terry A.Y."/>
            <person name="Boore J.L."/>
            <person name="Grigoriev I.V."/>
            <person name="Lindberg D.R."/>
            <person name="Seaver E.C."/>
            <person name="Weisblat D.A."/>
            <person name="Putnam N.H."/>
            <person name="Rokhsar D.S."/>
        </authorList>
    </citation>
    <scope>NUCLEOTIDE SEQUENCE</scope>
</reference>
<evidence type="ECO:0008006" key="5">
    <source>
        <dbReference type="Google" id="ProtNLM"/>
    </source>
</evidence>
<feature type="transmembrane region" description="Helical" evidence="1">
    <location>
        <begin position="207"/>
        <end position="229"/>
    </location>
</feature>
<dbReference type="GeneID" id="20198085"/>
<proteinExistence type="predicted"/>
<keyword evidence="1" id="KW-0812">Transmembrane</keyword>
<dbReference type="HOGENOM" id="CLU_1090997_0_0_1"/>
<sequence>MASVWVEHTQNHIWFLDQSSCDVFVEEFSLSVANFTSCIVTHSRPFSVCMQCYEQYKSCQSIYDVLLKTTDAERGRPCADKIVSNDYVKMILKVHDFVEDAWTRCYAGNDSTDLANSTIEFLRRLTLFNGCIFNELADNMPYIIPGILPVNKTVCKVCSASYKNLSDYYSTLDPDFNGHFCMDLSDSMNFTWNLWHENFKCPARVRLTDVCISTSIALLVIPILFYLLARICRNSITKIFLRGVTSYARSACCET</sequence>
<reference evidence="3" key="3">
    <citation type="submission" date="2015-06" db="UniProtKB">
        <authorList>
            <consortium name="EnsemblMetazoa"/>
        </authorList>
    </citation>
    <scope>IDENTIFICATION</scope>
</reference>
<keyword evidence="4" id="KW-1185">Reference proteome</keyword>
<name>T1END5_HELRO</name>
<reference evidence="4" key="1">
    <citation type="submission" date="2012-12" db="EMBL/GenBank/DDBJ databases">
        <authorList>
            <person name="Hellsten U."/>
            <person name="Grimwood J."/>
            <person name="Chapman J.A."/>
            <person name="Shapiro H."/>
            <person name="Aerts A."/>
            <person name="Otillar R.P."/>
            <person name="Terry A.Y."/>
            <person name="Boore J.L."/>
            <person name="Simakov O."/>
            <person name="Marletaz F."/>
            <person name="Cho S.-J."/>
            <person name="Edsinger-Gonzales E."/>
            <person name="Havlak P."/>
            <person name="Kuo D.-H."/>
            <person name="Larsson T."/>
            <person name="Lv J."/>
            <person name="Arendt D."/>
            <person name="Savage R."/>
            <person name="Osoegawa K."/>
            <person name="de Jong P."/>
            <person name="Lindberg D.R."/>
            <person name="Seaver E.C."/>
            <person name="Weisblat D.A."/>
            <person name="Putnam N.H."/>
            <person name="Grigoriev I.V."/>
            <person name="Rokhsar D.S."/>
        </authorList>
    </citation>
    <scope>NUCLEOTIDE SEQUENCE</scope>
</reference>
<dbReference type="GO" id="GO:0005829">
    <property type="term" value="C:cytosol"/>
    <property type="evidence" value="ECO:0000318"/>
    <property type="project" value="GO_Central"/>
</dbReference>
<dbReference type="Pfam" id="PF09777">
    <property type="entry name" value="OSTMP1"/>
    <property type="match status" value="1"/>
</dbReference>
<dbReference type="EnsemblMetazoa" id="HelroT158885">
    <property type="protein sequence ID" value="HelroP158885"/>
    <property type="gene ID" value="HelroG158885"/>
</dbReference>
<evidence type="ECO:0000313" key="3">
    <source>
        <dbReference type="EnsemblMetazoa" id="HelroP158885"/>
    </source>
</evidence>
<dbReference type="STRING" id="6412.T1END5"/>
<keyword evidence="1" id="KW-1133">Transmembrane helix</keyword>
<dbReference type="PANTHER" id="PTHR15644">
    <property type="entry name" value="OSTEOPETROSIS ASSOCIATED TRANSMEMBRANE PROTEIN 1"/>
    <property type="match status" value="1"/>
</dbReference>
<dbReference type="InterPro" id="IPR019172">
    <property type="entry name" value="Osteopetrosis-assoc_TM_1"/>
</dbReference>
<dbReference type="InParanoid" id="T1END5"/>
<dbReference type="EMBL" id="AMQM01000151">
    <property type="status" value="NOT_ANNOTATED_CDS"/>
    <property type="molecule type" value="Genomic_DNA"/>
</dbReference>
<keyword evidence="1" id="KW-0472">Membrane</keyword>
<accession>T1END5</accession>
<organism evidence="3 4">
    <name type="scientific">Helobdella robusta</name>
    <name type="common">Californian leech</name>
    <dbReference type="NCBI Taxonomy" id="6412"/>
    <lineage>
        <taxon>Eukaryota</taxon>
        <taxon>Metazoa</taxon>
        <taxon>Spiralia</taxon>
        <taxon>Lophotrochozoa</taxon>
        <taxon>Annelida</taxon>
        <taxon>Clitellata</taxon>
        <taxon>Hirudinea</taxon>
        <taxon>Rhynchobdellida</taxon>
        <taxon>Glossiphoniidae</taxon>
        <taxon>Helobdella</taxon>
    </lineage>
</organism>
<dbReference type="OMA" id="LKCCQRE"/>
<protein>
    <recommendedName>
        <fullName evidence="5">Osteopetrosis-associated transmembrane protein 1</fullName>
    </recommendedName>
</protein>
<evidence type="ECO:0000313" key="4">
    <source>
        <dbReference type="Proteomes" id="UP000015101"/>
    </source>
</evidence>
<dbReference type="RefSeq" id="XP_009009095.1">
    <property type="nucleotide sequence ID" value="XM_009010847.1"/>
</dbReference>
<dbReference type="KEGG" id="hro:HELRODRAFT_158885"/>
<evidence type="ECO:0000313" key="2">
    <source>
        <dbReference type="EMBL" id="ESO12375.1"/>
    </source>
</evidence>
<dbReference type="eggNOG" id="KOG4617">
    <property type="taxonomic scope" value="Eukaryota"/>
</dbReference>
<dbReference type="AlphaFoldDB" id="T1END5"/>
<dbReference type="EMBL" id="KB095811">
    <property type="protein sequence ID" value="ESO12375.1"/>
    <property type="molecule type" value="Genomic_DNA"/>
</dbReference>